<reference evidence="1 2" key="1">
    <citation type="submission" date="2022-01" db="EMBL/GenBank/DDBJ databases">
        <title>Whole genome-based taxonomy of the Shewanellaceae.</title>
        <authorList>
            <person name="Martin-Rodriguez A.J."/>
        </authorList>
    </citation>
    <scope>NUCLEOTIDE SEQUENCE [LARGE SCALE GENOMIC DNA]</scope>
    <source>
        <strain evidence="1 2">DSM 17177</strain>
    </source>
</reference>
<sequence>LSYNDCTKVTERINKIDNKAITGQFLKDTNRADYFLNGEKMASSEVEGTFANKVNVQRGICQTIFAEILKDLQEKRGMHLDVPGVGDTADIQYRIQTNKNNSSFDIQISLRKDITTMKDNEYFNDYLAIVDDSPNSVNSLKIEANIKCDGDNIVVTKITQSIT</sequence>
<comment type="caution">
    <text evidence="1">The sequence shown here is derived from an EMBL/GenBank/DDBJ whole genome shotgun (WGS) entry which is preliminary data.</text>
</comment>
<feature type="non-terminal residue" evidence="1">
    <location>
        <position position="1"/>
    </location>
</feature>
<gene>
    <name evidence="1" type="ORF">L2764_27535</name>
</gene>
<dbReference type="Proteomes" id="UP001203423">
    <property type="component" value="Unassembled WGS sequence"/>
</dbReference>
<proteinExistence type="predicted"/>
<evidence type="ECO:0000313" key="2">
    <source>
        <dbReference type="Proteomes" id="UP001203423"/>
    </source>
</evidence>
<dbReference type="RefSeq" id="WP_248943508.1">
    <property type="nucleotide sequence ID" value="NZ_JAKIKS010000360.1"/>
</dbReference>
<evidence type="ECO:0000313" key="1">
    <source>
        <dbReference type="EMBL" id="MCL1128080.1"/>
    </source>
</evidence>
<dbReference type="EMBL" id="JAKIKS010000360">
    <property type="protein sequence ID" value="MCL1128080.1"/>
    <property type="molecule type" value="Genomic_DNA"/>
</dbReference>
<name>A0ABT0LL17_9GAMM</name>
<protein>
    <submittedName>
        <fullName evidence="1">Uncharacterized protein</fullName>
    </submittedName>
</protein>
<keyword evidence="2" id="KW-1185">Reference proteome</keyword>
<organism evidence="1 2">
    <name type="scientific">Shewanella surugensis</name>
    <dbReference type="NCBI Taxonomy" id="212020"/>
    <lineage>
        <taxon>Bacteria</taxon>
        <taxon>Pseudomonadati</taxon>
        <taxon>Pseudomonadota</taxon>
        <taxon>Gammaproteobacteria</taxon>
        <taxon>Alteromonadales</taxon>
        <taxon>Shewanellaceae</taxon>
        <taxon>Shewanella</taxon>
    </lineage>
</organism>
<accession>A0ABT0LL17</accession>